<evidence type="ECO:0000256" key="3">
    <source>
        <dbReference type="RuleBase" id="RU003476"/>
    </source>
</evidence>
<dbReference type="GO" id="GO:0006753">
    <property type="term" value="P:nucleoside phosphate metabolic process"/>
    <property type="evidence" value="ECO:0007669"/>
    <property type="project" value="TreeGrafter"/>
</dbReference>
<feature type="compositionally biased region" description="Polar residues" evidence="4">
    <location>
        <begin position="7"/>
        <end position="18"/>
    </location>
</feature>
<dbReference type="InterPro" id="IPR015797">
    <property type="entry name" value="NUDIX_hydrolase-like_dom_sf"/>
</dbReference>
<dbReference type="Pfam" id="PF00293">
    <property type="entry name" value="NUDIX"/>
    <property type="match status" value="1"/>
</dbReference>
<dbReference type="Gene3D" id="3.90.79.10">
    <property type="entry name" value="Nucleoside Triphosphate Pyrophosphohydrolase"/>
    <property type="match status" value="1"/>
</dbReference>
<gene>
    <name evidence="6" type="primary">rppH</name>
    <name evidence="6" type="ORF">NCTC13102_01718</name>
</gene>
<dbReference type="GO" id="GO:0034432">
    <property type="term" value="F:bis(5'-adenosyl)-pentaphosphatase activity"/>
    <property type="evidence" value="ECO:0007669"/>
    <property type="project" value="TreeGrafter"/>
</dbReference>
<dbReference type="SUPFAM" id="SSF55811">
    <property type="entry name" value="Nudix"/>
    <property type="match status" value="1"/>
</dbReference>
<dbReference type="PROSITE" id="PS51462">
    <property type="entry name" value="NUDIX"/>
    <property type="match status" value="1"/>
</dbReference>
<sequence length="191" mass="22634">MMKKAHTIQNNHAQNACQRENKQAHAAQNQMQNHAQNQAKTYRPNVAAIILSSHYPNVCEFFLGEREDMSGVWQFPQGGIDEGEEPAEALFRELEEEIGTNEIEILAQYPQWLSYDFPPHVLEKMYPFCGQTQLYFLVQLKPQAQINLKTPHQEFVRYDFVRYDEVLRRINYFKKDIYTKVLQYFKDEGYF</sequence>
<dbReference type="GO" id="GO:0019693">
    <property type="term" value="P:ribose phosphate metabolic process"/>
    <property type="evidence" value="ECO:0007669"/>
    <property type="project" value="TreeGrafter"/>
</dbReference>
<dbReference type="Proteomes" id="UP000250166">
    <property type="component" value="Unassembled WGS sequence"/>
</dbReference>
<dbReference type="NCBIfam" id="NF001938">
    <property type="entry name" value="PRK00714.1-5"/>
    <property type="match status" value="1"/>
</dbReference>
<reference evidence="6 7" key="1">
    <citation type="submission" date="2018-06" db="EMBL/GenBank/DDBJ databases">
        <authorList>
            <consortium name="Pathogen Informatics"/>
            <person name="Doyle S."/>
        </authorList>
    </citation>
    <scope>NUCLEOTIDE SEQUENCE [LARGE SCALE GENOMIC DNA]</scope>
    <source>
        <strain evidence="6 7">NCTC13102</strain>
    </source>
</reference>
<dbReference type="InterPro" id="IPR020084">
    <property type="entry name" value="NUDIX_hydrolase_CS"/>
</dbReference>
<organism evidence="6 7">
    <name type="scientific">Helicobacter fennelliae</name>
    <dbReference type="NCBI Taxonomy" id="215"/>
    <lineage>
        <taxon>Bacteria</taxon>
        <taxon>Pseudomonadati</taxon>
        <taxon>Campylobacterota</taxon>
        <taxon>Epsilonproteobacteria</taxon>
        <taxon>Campylobacterales</taxon>
        <taxon>Helicobacteraceae</taxon>
        <taxon>Helicobacter</taxon>
    </lineage>
</organism>
<dbReference type="EC" id="3.6.1.-" evidence="6"/>
<dbReference type="InterPro" id="IPR022927">
    <property type="entry name" value="RppH"/>
</dbReference>
<proteinExistence type="inferred from homology"/>
<evidence type="ECO:0000256" key="1">
    <source>
        <dbReference type="ARBA" id="ARBA00001936"/>
    </source>
</evidence>
<feature type="domain" description="Nudix hydrolase" evidence="5">
    <location>
        <begin position="41"/>
        <end position="183"/>
    </location>
</feature>
<dbReference type="PANTHER" id="PTHR11839:SF22">
    <property type="entry name" value="NUDIX HYDROLASE 26, CHLOROPLASTIC"/>
    <property type="match status" value="1"/>
</dbReference>
<evidence type="ECO:0000259" key="5">
    <source>
        <dbReference type="PROSITE" id="PS51462"/>
    </source>
</evidence>
<dbReference type="CDD" id="cd03671">
    <property type="entry name" value="NUDIX_Ap4A_hydrolase_plant_like"/>
    <property type="match status" value="1"/>
</dbReference>
<dbReference type="PROSITE" id="PS00893">
    <property type="entry name" value="NUDIX_BOX"/>
    <property type="match status" value="1"/>
</dbReference>
<dbReference type="AlphaFoldDB" id="A0A2X3BFF2"/>
<keyword evidence="2 3" id="KW-0378">Hydrolase</keyword>
<evidence type="ECO:0000256" key="2">
    <source>
        <dbReference type="ARBA" id="ARBA00022801"/>
    </source>
</evidence>
<dbReference type="InterPro" id="IPR020476">
    <property type="entry name" value="Nudix_hydrolase"/>
</dbReference>
<dbReference type="PRINTS" id="PR00502">
    <property type="entry name" value="NUDIXFAMILY"/>
</dbReference>
<evidence type="ECO:0000313" key="7">
    <source>
        <dbReference type="Proteomes" id="UP000250166"/>
    </source>
</evidence>
<dbReference type="InterPro" id="IPR000086">
    <property type="entry name" value="NUDIX_hydrolase_dom"/>
</dbReference>
<comment type="similarity">
    <text evidence="3">Belongs to the Nudix hydrolase family.</text>
</comment>
<accession>A0A2X3BFF2</accession>
<feature type="compositionally biased region" description="Low complexity" evidence="4">
    <location>
        <begin position="24"/>
        <end position="38"/>
    </location>
</feature>
<dbReference type="GO" id="GO:0008893">
    <property type="term" value="F:guanosine-3',5'-bis(diphosphate) 3'-diphosphatase activity"/>
    <property type="evidence" value="ECO:0007669"/>
    <property type="project" value="TreeGrafter"/>
</dbReference>
<dbReference type="EMBL" id="UAWL01000006">
    <property type="protein sequence ID" value="SQB99373.1"/>
    <property type="molecule type" value="Genomic_DNA"/>
</dbReference>
<dbReference type="NCBIfam" id="NF001936">
    <property type="entry name" value="PRK00714.1-3"/>
    <property type="match status" value="1"/>
</dbReference>
<comment type="cofactor">
    <cofactor evidence="1">
        <name>Mn(2+)</name>
        <dbReference type="ChEBI" id="CHEBI:29035"/>
    </cofactor>
</comment>
<evidence type="ECO:0000313" key="6">
    <source>
        <dbReference type="EMBL" id="SQB99373.1"/>
    </source>
</evidence>
<feature type="region of interest" description="Disordered" evidence="4">
    <location>
        <begin position="1"/>
        <end position="38"/>
    </location>
</feature>
<evidence type="ECO:0000256" key="4">
    <source>
        <dbReference type="SAM" id="MobiDB-lite"/>
    </source>
</evidence>
<dbReference type="PANTHER" id="PTHR11839">
    <property type="entry name" value="UDP/ADP-SUGAR PYROPHOSPHATASE"/>
    <property type="match status" value="1"/>
</dbReference>
<name>A0A2X3BFF2_9HELI</name>
<protein>
    <submittedName>
        <fullName evidence="6">NTPase</fullName>
        <ecNumber evidence="6">3.6.1.-</ecNumber>
    </submittedName>
</protein>